<feature type="domain" description="Hydantoinase A/oxoprolinase" evidence="2">
    <location>
        <begin position="282"/>
        <end position="559"/>
    </location>
</feature>
<dbReference type="InterPro" id="IPR003692">
    <property type="entry name" value="Hydantoinase_B"/>
</dbReference>
<dbReference type="InterPro" id="IPR045079">
    <property type="entry name" value="Oxoprolinase-like"/>
</dbReference>
<comment type="caution">
    <text evidence="5">The sequence shown here is derived from an EMBL/GenBank/DDBJ whole genome shotgun (WGS) entry which is preliminary data.</text>
</comment>
<evidence type="ECO:0000259" key="2">
    <source>
        <dbReference type="Pfam" id="PF01968"/>
    </source>
</evidence>
<reference evidence="6" key="1">
    <citation type="journal article" date="2019" name="Int. J. Syst. Evol. Microbiol.">
        <title>The Global Catalogue of Microorganisms (GCM) 10K type strain sequencing project: providing services to taxonomists for standard genome sequencing and annotation.</title>
        <authorList>
            <consortium name="The Broad Institute Genomics Platform"/>
            <consortium name="The Broad Institute Genome Sequencing Center for Infectious Disease"/>
            <person name="Wu L."/>
            <person name="Ma J."/>
        </authorList>
    </citation>
    <scope>NUCLEOTIDE SEQUENCE [LARGE SCALE GENOMIC DNA]</scope>
    <source>
        <strain evidence="6">JCM 18053</strain>
    </source>
</reference>
<accession>A0ABP9P080</accession>
<feature type="domain" description="Hydantoinase/oxoprolinase N-terminal" evidence="4">
    <location>
        <begin position="142"/>
        <end position="261"/>
    </location>
</feature>
<dbReference type="RefSeq" id="WP_345735871.1">
    <property type="nucleotide sequence ID" value="NZ_BAABIA010000003.1"/>
</dbReference>
<dbReference type="Pfam" id="PF01968">
    <property type="entry name" value="Hydantoinase_A"/>
    <property type="match status" value="1"/>
</dbReference>
<protein>
    <submittedName>
        <fullName evidence="5">Hydantoinase B/oxoprolinase family protein</fullName>
    </submittedName>
</protein>
<evidence type="ECO:0000256" key="1">
    <source>
        <dbReference type="ARBA" id="ARBA00010403"/>
    </source>
</evidence>
<organism evidence="5 6">
    <name type="scientific">Prosthecobacter algae</name>
    <dbReference type="NCBI Taxonomy" id="1144682"/>
    <lineage>
        <taxon>Bacteria</taxon>
        <taxon>Pseudomonadati</taxon>
        <taxon>Verrucomicrobiota</taxon>
        <taxon>Verrucomicrobiia</taxon>
        <taxon>Verrucomicrobiales</taxon>
        <taxon>Verrucomicrobiaceae</taxon>
        <taxon>Prosthecobacter</taxon>
    </lineage>
</organism>
<dbReference type="InterPro" id="IPR008040">
    <property type="entry name" value="Hydant_A_N"/>
</dbReference>
<comment type="similarity">
    <text evidence="1">Belongs to the oxoprolinase family.</text>
</comment>
<dbReference type="EMBL" id="BAABIA010000003">
    <property type="protein sequence ID" value="GAA5138092.1"/>
    <property type="molecule type" value="Genomic_DNA"/>
</dbReference>
<dbReference type="PANTHER" id="PTHR11365">
    <property type="entry name" value="5-OXOPROLINASE RELATED"/>
    <property type="match status" value="1"/>
</dbReference>
<keyword evidence="6" id="KW-1185">Reference proteome</keyword>
<dbReference type="InterPro" id="IPR002821">
    <property type="entry name" value="Hydantoinase_A"/>
</dbReference>
<dbReference type="Proteomes" id="UP001499852">
    <property type="component" value="Unassembled WGS sequence"/>
</dbReference>
<evidence type="ECO:0000313" key="5">
    <source>
        <dbReference type="EMBL" id="GAA5138092.1"/>
    </source>
</evidence>
<sequence>MWRIATDTGGTFTDAFARDPEGRETRCKVLSTGIMRVRVTGCMAEGTWQVQGLPPMPDGFYRGFRGAVIAEVGSPNTPVRVLDHRHVAASSDAAEHSLLRVEPGCNGPLQPPFLLDLSTGEEAPVLAVRLLTNTRLGHNFPPLELRLATTRATNALLERKGTRTALFITTGFGDLLHIGDQRRADLFALRHEARPVFFEAVCEVPERLAADGQVLLALDEAAVEAGALGLVREGIRHAAVALLHSHVCPLHELRLRELLLRAGFEHVSLSSEIAPFTKILPRAQSAVANAYLTGPVTAFVQGVARPLETAKGEPETRLLILNSAGGLESTTTVKPKDLLLSGPAGGALGAANAAAALGYPRILTLDMGGTSTDVARIDGRPEYRFSQNVAGMQLLAPCVAIETVAAGGGSICHWSPQGLAVGPESAGSNPGPACYGRGGPLTITDVNLLLGRFDPARAPIPLDVKAAQQRLEELFLQSSGFQTEEELLKACLNLAVEHMADAIRRISVAEGYDPADYALLAFGGAGPQHACAVAERLGMRTILAPQHAGILSAVGLHQAVPEKFAQRQVLRALDDCLEEVETWVAELISEAQAALRGMQTAAEPEENENLVSRLAELRLRGQDTPIQVKFEQAAELPQRYRQAYERLFGYAPSQQRVIELVSLRVVVAAGSERAGEMAAARIDEPTATGPMLIQDAFSTLVVNAGWEVRHVPGHAHVLTRLEDASSASHARPQELSRDLIRHRLHSIVTDMGALLCRTSISTNIRERLDFSCALLDDLGRLISSAPHIPVHLGALGVCVREATRNFDLRPGDTFITNHPAFGGSHLPDVTLITPVFDRHGIRLGFVANRAHHAEIGGMTPGSMPATARCLAEEGVVIVPQHLVRGGESCFDEVAALLTRAQHPTRNLADNLADLHAQLAANLHGVERFRELAGDAPEILRGHLQAILEHSAAVMRRQISSIQPGHAVQTLDDGSQICVQVSHPEAEVLRLDFTGTSLVHAGNLNATRAIVSSAVLYALRLLLQEDLPLNEGLLQPVEMLLPEGTLLNPTFTGDATRDPAVVGGNVEVSQRLVDTLLLAFKLQACSQGTMNNFLFGNDRFGYYETVAGGTGAGPGHDGADALHSHMTNTAITDPEILEQRYPVRLRQFSIRRNSGGQGHWKGGNGVVREFEFLAPLTVSLLTQHRQSPPYGMEGGSAGAEGRQVLLRGGVATPLPSSTSFTVAAGDRVRMETPGGGAWGAL</sequence>
<gene>
    <name evidence="5" type="ORF">GCM10023213_16200</name>
</gene>
<dbReference type="PANTHER" id="PTHR11365:SF23">
    <property type="entry name" value="HYPOTHETICAL 5-OXOPROLINASE (EUROFUNG)-RELATED"/>
    <property type="match status" value="1"/>
</dbReference>
<evidence type="ECO:0000259" key="4">
    <source>
        <dbReference type="Pfam" id="PF05378"/>
    </source>
</evidence>
<dbReference type="Pfam" id="PF05378">
    <property type="entry name" value="Hydant_A_N"/>
    <property type="match status" value="1"/>
</dbReference>
<feature type="domain" description="Hydantoinase B/oxoprolinase" evidence="3">
    <location>
        <begin position="738"/>
        <end position="1239"/>
    </location>
</feature>
<name>A0ABP9P080_9BACT</name>
<proteinExistence type="inferred from homology"/>
<dbReference type="Pfam" id="PF02538">
    <property type="entry name" value="Hydantoinase_B"/>
    <property type="match status" value="1"/>
</dbReference>
<evidence type="ECO:0000259" key="3">
    <source>
        <dbReference type="Pfam" id="PF02538"/>
    </source>
</evidence>
<evidence type="ECO:0000313" key="6">
    <source>
        <dbReference type="Proteomes" id="UP001499852"/>
    </source>
</evidence>